<sequence length="456" mass="50644">MFSSCSAESEWRPHGRSHLECSQLFFLTTSWLGIPRSLRRDPETLTWGNGFASHKMAAEQGVSSNIGAVVQVKLEQGMPLEAKMEDRDGPTVEEEGANDPHVALAGCMDGFLPNTSDMPVKRELDRGLTCGETHWRELPKAEDCPSSNVPAPNTVGAPHQIGAQTSPASFKVKAEGSQYPTEKQETQTQLGFSGESQEASKNLNLPEQSQEEVPAEDAVVSEIQRQNFRQFRYQEAKGPQEVCSRLWFLCCRWLKPERHTKEQILELLILEQFLAILPPEIQNSVMEGCPKSCAQAVALAEGFQPKWKPEKTEVQVPVKERALNFPGAKQILLDCKQNQICQESNAAVASSPSEDLMCINEKDQTEEIETEGKGTPNRVEMDNPEEVCSGPEDFSSAWQRTKEVQISSPGDKTGIPFPCEDNKAHSETTNQKRIQTVKSEGPPVHVKTDSELEVRN</sequence>
<feature type="domain" description="SCAN box" evidence="3">
    <location>
        <begin position="225"/>
        <end position="304"/>
    </location>
</feature>
<dbReference type="Proteomes" id="UP000826234">
    <property type="component" value="Unassembled WGS sequence"/>
</dbReference>
<dbReference type="Pfam" id="PF02023">
    <property type="entry name" value="SCAN"/>
    <property type="match status" value="1"/>
</dbReference>
<keyword evidence="5" id="KW-1185">Reference proteome</keyword>
<gene>
    <name evidence="4" type="ORF">JD844_013766</name>
</gene>
<evidence type="ECO:0000313" key="5">
    <source>
        <dbReference type="Proteomes" id="UP000826234"/>
    </source>
</evidence>
<dbReference type="SMART" id="SM00431">
    <property type="entry name" value="SCAN"/>
    <property type="match status" value="1"/>
</dbReference>
<dbReference type="PROSITE" id="PS50804">
    <property type="entry name" value="SCAN_BOX"/>
    <property type="match status" value="1"/>
</dbReference>
<evidence type="ECO:0000313" key="4">
    <source>
        <dbReference type="EMBL" id="KAH0630576.1"/>
    </source>
</evidence>
<organism evidence="4 5">
    <name type="scientific">Phrynosoma platyrhinos</name>
    <name type="common">Desert horned lizard</name>
    <dbReference type="NCBI Taxonomy" id="52577"/>
    <lineage>
        <taxon>Eukaryota</taxon>
        <taxon>Metazoa</taxon>
        <taxon>Chordata</taxon>
        <taxon>Craniata</taxon>
        <taxon>Vertebrata</taxon>
        <taxon>Euteleostomi</taxon>
        <taxon>Lepidosauria</taxon>
        <taxon>Squamata</taxon>
        <taxon>Bifurcata</taxon>
        <taxon>Unidentata</taxon>
        <taxon>Episquamata</taxon>
        <taxon>Toxicofera</taxon>
        <taxon>Iguania</taxon>
        <taxon>Phrynosomatidae</taxon>
        <taxon>Phrynosomatinae</taxon>
        <taxon>Phrynosoma</taxon>
    </lineage>
</organism>
<accession>A0ABQ7TMJ2</accession>
<dbReference type="EMBL" id="JAIPUX010000439">
    <property type="protein sequence ID" value="KAH0630576.1"/>
    <property type="molecule type" value="Genomic_DNA"/>
</dbReference>
<dbReference type="SUPFAM" id="SSF47353">
    <property type="entry name" value="Retrovirus capsid dimerization domain-like"/>
    <property type="match status" value="1"/>
</dbReference>
<feature type="compositionally biased region" description="Polar residues" evidence="2">
    <location>
        <begin position="400"/>
        <end position="410"/>
    </location>
</feature>
<evidence type="ECO:0000256" key="2">
    <source>
        <dbReference type="SAM" id="MobiDB-lite"/>
    </source>
</evidence>
<dbReference type="InterPro" id="IPR050916">
    <property type="entry name" value="SCAN-C2H2_zinc_finger"/>
</dbReference>
<dbReference type="Gene3D" id="1.10.4020.10">
    <property type="entry name" value="DNA breaking-rejoining enzymes"/>
    <property type="match status" value="1"/>
</dbReference>
<feature type="compositionally biased region" description="Polar residues" evidence="2">
    <location>
        <begin position="427"/>
        <end position="438"/>
    </location>
</feature>
<reference evidence="4 5" key="1">
    <citation type="journal article" date="2022" name="Gigascience">
        <title>A chromosome-level genome assembly and annotation of the desert horned lizard, Phrynosoma platyrhinos, provides insight into chromosomal rearrangements among reptiles.</title>
        <authorList>
            <person name="Koochekian N."/>
            <person name="Ascanio A."/>
            <person name="Farleigh K."/>
            <person name="Card D.C."/>
            <person name="Schield D.R."/>
            <person name="Castoe T.A."/>
            <person name="Jezkova T."/>
        </authorList>
    </citation>
    <scope>NUCLEOTIDE SEQUENCE [LARGE SCALE GENOMIC DNA]</scope>
    <source>
        <strain evidence="4">NK-2021</strain>
    </source>
</reference>
<feature type="region of interest" description="Disordered" evidence="2">
    <location>
        <begin position="400"/>
        <end position="456"/>
    </location>
</feature>
<feature type="compositionally biased region" description="Basic and acidic residues" evidence="2">
    <location>
        <begin position="446"/>
        <end position="456"/>
    </location>
</feature>
<dbReference type="InterPro" id="IPR038269">
    <property type="entry name" value="SCAN_sf"/>
</dbReference>
<evidence type="ECO:0000259" key="3">
    <source>
        <dbReference type="PROSITE" id="PS50804"/>
    </source>
</evidence>
<protein>
    <recommendedName>
        <fullName evidence="3">SCAN box domain-containing protein</fullName>
    </recommendedName>
</protein>
<proteinExistence type="predicted"/>
<dbReference type="CDD" id="cd07936">
    <property type="entry name" value="SCAN"/>
    <property type="match status" value="1"/>
</dbReference>
<name>A0ABQ7TMJ2_PHRPL</name>
<evidence type="ECO:0000256" key="1">
    <source>
        <dbReference type="ARBA" id="ARBA00023242"/>
    </source>
</evidence>
<dbReference type="InterPro" id="IPR003309">
    <property type="entry name" value="SCAN_dom"/>
</dbReference>
<comment type="caution">
    <text evidence="4">The sequence shown here is derived from an EMBL/GenBank/DDBJ whole genome shotgun (WGS) entry which is preliminary data.</text>
</comment>
<dbReference type="PANTHER" id="PTHR45935:SF15">
    <property type="entry name" value="SCAN BOX DOMAIN-CONTAINING PROTEIN"/>
    <property type="match status" value="1"/>
</dbReference>
<feature type="region of interest" description="Disordered" evidence="2">
    <location>
        <begin position="140"/>
        <end position="215"/>
    </location>
</feature>
<feature type="compositionally biased region" description="Polar residues" evidence="2">
    <location>
        <begin position="178"/>
        <end position="208"/>
    </location>
</feature>
<keyword evidence="1" id="KW-0539">Nucleus</keyword>
<dbReference type="PANTHER" id="PTHR45935">
    <property type="entry name" value="PROTEIN ZBED8-RELATED"/>
    <property type="match status" value="1"/>
</dbReference>